<accession>A0A7G5XFT6</accession>
<evidence type="ECO:0000313" key="2">
    <source>
        <dbReference type="Proteomes" id="UP000515344"/>
    </source>
</evidence>
<dbReference type="EMBL" id="CP060007">
    <property type="protein sequence ID" value="QNA44339.1"/>
    <property type="molecule type" value="Genomic_DNA"/>
</dbReference>
<keyword evidence="2" id="KW-1185">Reference proteome</keyword>
<dbReference type="AlphaFoldDB" id="A0A7G5XFT6"/>
<name>A0A7G5XFT6_9BACT</name>
<dbReference type="Proteomes" id="UP000515344">
    <property type="component" value="Chromosome"/>
</dbReference>
<dbReference type="RefSeq" id="WP_182802601.1">
    <property type="nucleotide sequence ID" value="NZ_CP060007.1"/>
</dbReference>
<gene>
    <name evidence="1" type="ORF">H4075_20095</name>
</gene>
<evidence type="ECO:0000313" key="1">
    <source>
        <dbReference type="EMBL" id="QNA44339.1"/>
    </source>
</evidence>
<dbReference type="Pfam" id="PF14124">
    <property type="entry name" value="DUF4291"/>
    <property type="match status" value="1"/>
</dbReference>
<organism evidence="1 2">
    <name type="scientific">Lacibacter sediminis</name>
    <dbReference type="NCBI Taxonomy" id="2760713"/>
    <lineage>
        <taxon>Bacteria</taxon>
        <taxon>Pseudomonadati</taxon>
        <taxon>Bacteroidota</taxon>
        <taxon>Chitinophagia</taxon>
        <taxon>Chitinophagales</taxon>
        <taxon>Chitinophagaceae</taxon>
        <taxon>Lacibacter</taxon>
    </lineage>
</organism>
<reference evidence="2" key="1">
    <citation type="submission" date="2020-08" db="EMBL/GenBank/DDBJ databases">
        <title>Lacibacter sp. S13-6-6 genome sequencing.</title>
        <authorList>
            <person name="Jin L."/>
        </authorList>
    </citation>
    <scope>NUCLEOTIDE SEQUENCE [LARGE SCALE GENOMIC DNA]</scope>
    <source>
        <strain evidence="2">S13-6-6</strain>
    </source>
</reference>
<proteinExistence type="predicted"/>
<dbReference type="PANTHER" id="PTHR38567:SF1">
    <property type="entry name" value="DUF4291 DOMAIN-CONTAINING PROTEIN"/>
    <property type="match status" value="1"/>
</dbReference>
<protein>
    <submittedName>
        <fullName evidence="1">DUF4291 domain-containing protein</fullName>
    </submittedName>
</protein>
<dbReference type="KEGG" id="lacs:H4075_20095"/>
<dbReference type="InterPro" id="IPR025633">
    <property type="entry name" value="DUF4291"/>
</dbReference>
<sequence length="213" mass="24946">MKTEKYIEQIKRLPTSGRQVIAQREDDNMIVYQAFNPAIATYAIVNQKFGGDHYSFNRMSWIKPGFLWMMHRAGWAQKENQERILAITISISCFKEILKQATISSFDSELFATKQDWVAELEQTEVRLQWDPDHDPFGKKQERKAIQIGMKGLMLKRFCTEYILKIEDITDFAKSECQKVKSRNVEELIVPYEEVLELNDDVIDQRIGITKTK</sequence>
<dbReference type="PANTHER" id="PTHR38567">
    <property type="entry name" value="DUF4291 DOMAIN-CONTAINING PROTEIN"/>
    <property type="match status" value="1"/>
</dbReference>